<name>A0A0S1X8E0_THEBA</name>
<dbReference type="EMBL" id="CP013050">
    <property type="protein sequence ID" value="ALM74027.1"/>
    <property type="molecule type" value="Genomic_DNA"/>
</dbReference>
<reference evidence="2 3" key="1">
    <citation type="journal article" date="2016" name="Genome Announc.">
        <title>Complete genome sequence of the hyperthermophilic and piezophilic archaeon Thermococcus barophilus Ch5, capable of growth at the expense of hydrogenogenesis from carbon monoxide and formate.</title>
        <authorList>
            <person name="Oger P."/>
            <person name="Sokolova T.G."/>
            <person name="Kozhevnikova D.A."/>
            <person name="Taranov E.A."/>
            <person name="Vannier P."/>
            <person name="Lee H.S."/>
            <person name="Kwon K.K."/>
            <person name="Kang S.G."/>
            <person name="Lee J.H."/>
            <person name="Bonch-Osmolovskaya E.A."/>
            <person name="Lebedinsky A.V."/>
        </authorList>
    </citation>
    <scope>NUCLEOTIDE SEQUENCE [LARGE SCALE GENOMIC DNA]</scope>
    <source>
        <strain evidence="3">Ch5</strain>
    </source>
</reference>
<organism evidence="2 3">
    <name type="scientific">Thermococcus barophilus</name>
    <dbReference type="NCBI Taxonomy" id="55802"/>
    <lineage>
        <taxon>Archaea</taxon>
        <taxon>Methanobacteriati</taxon>
        <taxon>Methanobacteriota</taxon>
        <taxon>Thermococci</taxon>
        <taxon>Thermococcales</taxon>
        <taxon>Thermococcaceae</taxon>
        <taxon>Thermococcus</taxon>
    </lineage>
</organism>
<feature type="region of interest" description="Disordered" evidence="1">
    <location>
        <begin position="251"/>
        <end position="271"/>
    </location>
</feature>
<sequence length="286" mass="33152">MMESNEERYKKLDQTTLQSILRDLANYIAENGYTNWKNKQVTKPFLRNKYLYISVVLLNKILTKYGVSSNKVAYALREWENSPYIGHTIVGFYIKGRKRSRAVWVFDMDLLMKYANKKENMGHRDSIETVIQHRVLSKKKAIDVLLNLFYIAEHGKYTNSSNVTPLITILESAYNEFTTYDKLTPHGIRITDELYDVIRNLANIRYPKEKGAIYKVLVDAILSLIAFHILTDEELLKFRKIIVTKQFKNKPQKTNPKLSDSSERGGGHANTSQANYVVINVPEKFS</sequence>
<evidence type="ECO:0000256" key="1">
    <source>
        <dbReference type="SAM" id="MobiDB-lite"/>
    </source>
</evidence>
<dbReference type="Proteomes" id="UP000066042">
    <property type="component" value="Chromosome"/>
</dbReference>
<dbReference type="PATRIC" id="fig|55802.8.peg.45"/>
<gene>
    <name evidence="2" type="ORF">TBCH5v1_0047</name>
</gene>
<dbReference type="STRING" id="55802.TBCH5v1_0047"/>
<proteinExistence type="predicted"/>
<evidence type="ECO:0000313" key="2">
    <source>
        <dbReference type="EMBL" id="ALM74027.1"/>
    </source>
</evidence>
<accession>A0A0S1X8E0</accession>
<dbReference type="AlphaFoldDB" id="A0A0S1X8E0"/>
<evidence type="ECO:0000313" key="3">
    <source>
        <dbReference type="Proteomes" id="UP000066042"/>
    </source>
</evidence>
<protein>
    <submittedName>
        <fullName evidence="2">Uncharacterized protein</fullName>
    </submittedName>
</protein>